<accession>A0A816FXZ8</accession>
<feature type="region of interest" description="Disordered" evidence="1">
    <location>
        <begin position="1"/>
        <end position="25"/>
    </location>
</feature>
<dbReference type="Proteomes" id="UP000663855">
    <property type="component" value="Unassembled WGS sequence"/>
</dbReference>
<dbReference type="Proteomes" id="UP000663834">
    <property type="component" value="Unassembled WGS sequence"/>
</dbReference>
<dbReference type="AlphaFoldDB" id="A0A816FXZ8"/>
<protein>
    <submittedName>
        <fullName evidence="3">Uncharacterized protein</fullName>
    </submittedName>
</protein>
<organism evidence="3 8">
    <name type="scientific">Rotaria magnacalcarata</name>
    <dbReference type="NCBI Taxonomy" id="392030"/>
    <lineage>
        <taxon>Eukaryota</taxon>
        <taxon>Metazoa</taxon>
        <taxon>Spiralia</taxon>
        <taxon>Gnathifera</taxon>
        <taxon>Rotifera</taxon>
        <taxon>Eurotatoria</taxon>
        <taxon>Bdelloidea</taxon>
        <taxon>Philodinida</taxon>
        <taxon>Philodinidae</taxon>
        <taxon>Rotaria</taxon>
    </lineage>
</organism>
<evidence type="ECO:0000313" key="4">
    <source>
        <dbReference type="EMBL" id="CAF1935396.1"/>
    </source>
</evidence>
<evidence type="ECO:0000313" key="7">
    <source>
        <dbReference type="EMBL" id="CAF3819081.1"/>
    </source>
</evidence>
<name>A0A816FXZ8_9BILA</name>
<comment type="caution">
    <text evidence="3">The sequence shown here is derived from an EMBL/GenBank/DDBJ whole genome shotgun (WGS) entry which is preliminary data.</text>
</comment>
<dbReference type="Proteomes" id="UP000663824">
    <property type="component" value="Unassembled WGS sequence"/>
</dbReference>
<dbReference type="Proteomes" id="UP000681720">
    <property type="component" value="Unassembled WGS sequence"/>
</dbReference>
<evidence type="ECO:0000313" key="5">
    <source>
        <dbReference type="EMBL" id="CAF3798605.1"/>
    </source>
</evidence>
<proteinExistence type="predicted"/>
<dbReference type="EMBL" id="CAJOBJ010000384">
    <property type="protein sequence ID" value="CAF3819081.1"/>
    <property type="molecule type" value="Genomic_DNA"/>
</dbReference>
<dbReference type="EMBL" id="CAJNRE010001105">
    <property type="protein sequence ID" value="CAF1935396.1"/>
    <property type="molecule type" value="Genomic_DNA"/>
</dbReference>
<evidence type="ECO:0000256" key="1">
    <source>
        <dbReference type="SAM" id="MobiDB-lite"/>
    </source>
</evidence>
<dbReference type="EMBL" id="CAJNOV010015462">
    <property type="protein sequence ID" value="CAF1573111.1"/>
    <property type="molecule type" value="Genomic_DNA"/>
</dbReference>
<reference evidence="3" key="1">
    <citation type="submission" date="2021-02" db="EMBL/GenBank/DDBJ databases">
        <authorList>
            <person name="Nowell W R."/>
        </authorList>
    </citation>
    <scope>NUCLEOTIDE SEQUENCE</scope>
</reference>
<sequence length="85" mass="9516">MSSSSSTRWPLKSGKENNVPEDELPEVRIQRLEATPVEENDQGSNTTVCSIEYDNITPNLRGFTADIRRPCMAVILPLLKRLNTA</sequence>
<dbReference type="Proteomes" id="UP000676336">
    <property type="component" value="Unassembled WGS sequence"/>
</dbReference>
<dbReference type="EMBL" id="CAJOBH010000523">
    <property type="protein sequence ID" value="CAF3798605.1"/>
    <property type="molecule type" value="Genomic_DNA"/>
</dbReference>
<dbReference type="EMBL" id="CAJOBI010000178">
    <property type="protein sequence ID" value="CAF3801744.1"/>
    <property type="molecule type" value="Genomic_DNA"/>
</dbReference>
<evidence type="ECO:0000313" key="3">
    <source>
        <dbReference type="EMBL" id="CAF1667607.1"/>
    </source>
</evidence>
<dbReference type="EMBL" id="CAJNOW010018730">
    <property type="protein sequence ID" value="CAF1667607.1"/>
    <property type="molecule type" value="Genomic_DNA"/>
</dbReference>
<evidence type="ECO:0000313" key="8">
    <source>
        <dbReference type="Proteomes" id="UP000663834"/>
    </source>
</evidence>
<evidence type="ECO:0000313" key="2">
    <source>
        <dbReference type="EMBL" id="CAF1573111.1"/>
    </source>
</evidence>
<gene>
    <name evidence="5" type="ORF">BYL167_LOCUS2865</name>
    <name evidence="2" type="ORF">CJN711_LOCUS32135</name>
    <name evidence="7" type="ORF">GIL414_LOCUS2111</name>
    <name evidence="3" type="ORF">KQP761_LOCUS33468</name>
    <name evidence="4" type="ORF">MBJ925_LOCUS4952</name>
    <name evidence="6" type="ORF">SMN809_LOCUS1218</name>
</gene>
<evidence type="ECO:0000313" key="6">
    <source>
        <dbReference type="EMBL" id="CAF3801744.1"/>
    </source>
</evidence>
<dbReference type="Proteomes" id="UP000681967">
    <property type="component" value="Unassembled WGS sequence"/>
</dbReference>